<dbReference type="AlphaFoldDB" id="K1TEX0"/>
<feature type="non-terminal residue" evidence="1">
    <location>
        <position position="1"/>
    </location>
</feature>
<dbReference type="EMBL" id="AJWZ01004248">
    <property type="protein sequence ID" value="EKC65964.1"/>
    <property type="molecule type" value="Genomic_DNA"/>
</dbReference>
<accession>K1TEX0</accession>
<dbReference type="Pfam" id="PF07494">
    <property type="entry name" value="Reg_prop"/>
    <property type="match status" value="1"/>
</dbReference>
<comment type="caution">
    <text evidence="1">The sequence shown here is derived from an EMBL/GenBank/DDBJ whole genome shotgun (WGS) entry which is preliminary data.</text>
</comment>
<dbReference type="SUPFAM" id="SSF63829">
    <property type="entry name" value="Calcium-dependent phosphotriesterase"/>
    <property type="match status" value="1"/>
</dbReference>
<dbReference type="Gene3D" id="2.130.10.10">
    <property type="entry name" value="YVTN repeat-like/Quinoprotein amine dehydrogenase"/>
    <property type="match status" value="2"/>
</dbReference>
<sequence>GNLWIRTGSGYAIYNSASDVFDRNVEAWMWNVGLTGNPSLIYIDKEKTFWIYINGKGVYSYREGRKNAVAVKEADELLAKAEVSDMKECGEGILLVLSNGILVCIDEEKQNIKWTNPDIAEDCREVKNATFDLFVDHSGRAWIFSVEGMWIYSLSRKVWEQRSPRTDTYNTVRAVAQDKYGCIWVGRDQDGVELIEPAGRKIRLANDPNNGRTLSNNTITALYEDEAGTMWVGTYKKGVSFYNESVFKFGIADVGDINCVEDGGGDIVWVGTNDRGLIRWNSVTDERMFFRIRQIPALSRVMS</sequence>
<proteinExistence type="predicted"/>
<protein>
    <submittedName>
        <fullName evidence="1">Two-component system sensor histidine kinase/response regulator</fullName>
    </submittedName>
</protein>
<dbReference type="InterPro" id="IPR011110">
    <property type="entry name" value="Reg_prop"/>
</dbReference>
<gene>
    <name evidence="1" type="ORF">OBE_06192</name>
</gene>
<name>K1TEX0_9ZZZZ</name>
<organism evidence="1">
    <name type="scientific">human gut metagenome</name>
    <dbReference type="NCBI Taxonomy" id="408170"/>
    <lineage>
        <taxon>unclassified sequences</taxon>
        <taxon>metagenomes</taxon>
        <taxon>organismal metagenomes</taxon>
    </lineage>
</organism>
<keyword evidence="1" id="KW-0808">Transferase</keyword>
<dbReference type="InterPro" id="IPR015943">
    <property type="entry name" value="WD40/YVTN_repeat-like_dom_sf"/>
</dbReference>
<keyword evidence="1" id="KW-0418">Kinase</keyword>
<evidence type="ECO:0000313" key="1">
    <source>
        <dbReference type="EMBL" id="EKC65964.1"/>
    </source>
</evidence>
<dbReference type="GO" id="GO:0016301">
    <property type="term" value="F:kinase activity"/>
    <property type="evidence" value="ECO:0007669"/>
    <property type="project" value="UniProtKB-KW"/>
</dbReference>
<reference evidence="1" key="1">
    <citation type="journal article" date="2013" name="Environ. Microbiol.">
        <title>Microbiota from the distal guts of lean and obese adolescents exhibit partial functional redundancy besides clear differences in community structure.</title>
        <authorList>
            <person name="Ferrer M."/>
            <person name="Ruiz A."/>
            <person name="Lanza F."/>
            <person name="Haange S.B."/>
            <person name="Oberbach A."/>
            <person name="Till H."/>
            <person name="Bargiela R."/>
            <person name="Campoy C."/>
            <person name="Segura M.T."/>
            <person name="Richter M."/>
            <person name="von Bergen M."/>
            <person name="Seifert J."/>
            <person name="Suarez A."/>
        </authorList>
    </citation>
    <scope>NUCLEOTIDE SEQUENCE</scope>
</reference>